<gene>
    <name evidence="1" type="ORF">AMST5_00757</name>
</gene>
<dbReference type="AlphaFoldDB" id="A0AA48LXI9"/>
<accession>A0AA48LXI9</accession>
<sequence>MAAEAILDGESEELTRKAIELAKGGDTTALRLCLERLIPARRDKPVNFDLPPIETADDAAKAMGAILAAVARGEISPSEGTEAARLLEGYVKTLETAEFERRLAALERRPIK</sequence>
<name>A0AA48LXI9_9ZZZZ</name>
<dbReference type="EMBL" id="OY288114">
    <property type="protein sequence ID" value="CAJ0854613.1"/>
    <property type="molecule type" value="Genomic_DNA"/>
</dbReference>
<reference evidence="1" key="1">
    <citation type="submission" date="2023-07" db="EMBL/GenBank/DDBJ databases">
        <authorList>
            <person name="Pelsma A.J. K."/>
        </authorList>
    </citation>
    <scope>NUCLEOTIDE SEQUENCE</scope>
</reference>
<proteinExistence type="predicted"/>
<protein>
    <submittedName>
        <fullName evidence="1">Uncharacterized protein</fullName>
    </submittedName>
</protein>
<organism evidence="1">
    <name type="scientific">freshwater sediment metagenome</name>
    <dbReference type="NCBI Taxonomy" id="556182"/>
    <lineage>
        <taxon>unclassified sequences</taxon>
        <taxon>metagenomes</taxon>
        <taxon>ecological metagenomes</taxon>
    </lineage>
</organism>
<evidence type="ECO:0000313" key="1">
    <source>
        <dbReference type="EMBL" id="CAJ0854613.1"/>
    </source>
</evidence>